<sequence>MTDPLDALHTPVEPVAPDPIFAARLRERLRRALLRPTGDPMSAQVTATAARSAAPERRLVATLHSLNSYLCVDDARRALDWYAEAFGARWRGEPIVMEDGRIGHAELAVGDSVLMLADEWPELDLLGPTARGGPSQSLYLRVPDVDATFDRAVELGARPVRPVTDYDFGRNGVIIDPFGHRWMITMPPVSAVPRHGDIGYASLWTPDIVRATDFYGTVLEWSFAPGSGHQGRQVEGLPHQHIGLWGGEERRTLHLAVAVSDIHDTIHRIRAAGGEAGEPTDEPYGLASMCVDDQGLPFSLYQPPTGDLAVPDETVTPVPAPGEIAHVTLQVPDTVRARAFYSTALGWEFSPGTVPDGWRVHNHGTEVRPVTGLHGGFGEAAAVPTFTVADISTAITRVRDHGGTAADPEDRPYGRTTQCTDNQGTPFWLAQL</sequence>
<protein>
    <submittedName>
        <fullName evidence="2">Putative enzyme related to lactoylglutathione lyase</fullName>
    </submittedName>
</protein>
<dbReference type="InterPro" id="IPR041581">
    <property type="entry name" value="Glyoxalase_6"/>
</dbReference>
<keyword evidence="3" id="KW-1185">Reference proteome</keyword>
<keyword evidence="2" id="KW-0456">Lyase</keyword>
<dbReference type="Gene3D" id="3.30.720.110">
    <property type="match status" value="1"/>
</dbReference>
<gene>
    <name evidence="2" type="ORF">HNR61_006511</name>
</gene>
<proteinExistence type="predicted"/>
<dbReference type="Proteomes" id="UP000572680">
    <property type="component" value="Unassembled WGS sequence"/>
</dbReference>
<dbReference type="Gene3D" id="3.30.720.120">
    <property type="match status" value="1"/>
</dbReference>
<dbReference type="SUPFAM" id="SSF54593">
    <property type="entry name" value="Glyoxalase/Bleomycin resistance protein/Dihydroxybiphenyl dioxygenase"/>
    <property type="match status" value="3"/>
</dbReference>
<dbReference type="Pfam" id="PF18029">
    <property type="entry name" value="Glyoxalase_6"/>
    <property type="match status" value="1"/>
</dbReference>
<feature type="domain" description="VOC" evidence="1">
    <location>
        <begin position="197"/>
        <end position="303"/>
    </location>
</feature>
<feature type="domain" description="VOC" evidence="1">
    <location>
        <begin position="62"/>
        <end position="187"/>
    </location>
</feature>
<dbReference type="GO" id="GO:0016829">
    <property type="term" value="F:lyase activity"/>
    <property type="evidence" value="ECO:0007669"/>
    <property type="project" value="UniProtKB-KW"/>
</dbReference>
<evidence type="ECO:0000313" key="3">
    <source>
        <dbReference type="Proteomes" id="UP000572680"/>
    </source>
</evidence>
<dbReference type="InterPro" id="IPR004360">
    <property type="entry name" value="Glyas_Fos-R_dOase_dom"/>
</dbReference>
<dbReference type="PROSITE" id="PS51819">
    <property type="entry name" value="VOC"/>
    <property type="match status" value="3"/>
</dbReference>
<accession>A0A7W3QPP5</accession>
<feature type="domain" description="VOC" evidence="1">
    <location>
        <begin position="323"/>
        <end position="432"/>
    </location>
</feature>
<dbReference type="Gene3D" id="3.10.180.10">
    <property type="entry name" value="2,3-Dihydroxybiphenyl 1,2-Dioxygenase, domain 1"/>
    <property type="match status" value="2"/>
</dbReference>
<dbReference type="PANTHER" id="PTHR33993">
    <property type="entry name" value="GLYOXALASE-RELATED"/>
    <property type="match status" value="1"/>
</dbReference>
<dbReference type="RefSeq" id="WP_182846892.1">
    <property type="nucleotide sequence ID" value="NZ_BAAALP010000020.1"/>
</dbReference>
<evidence type="ECO:0000259" key="1">
    <source>
        <dbReference type="PROSITE" id="PS51819"/>
    </source>
</evidence>
<dbReference type="CDD" id="cd07246">
    <property type="entry name" value="VOC_like"/>
    <property type="match status" value="1"/>
</dbReference>
<dbReference type="PANTHER" id="PTHR33993:SF14">
    <property type="entry name" value="GB|AAF24581.1"/>
    <property type="match status" value="1"/>
</dbReference>
<dbReference type="Pfam" id="PF00903">
    <property type="entry name" value="Glyoxalase"/>
    <property type="match status" value="2"/>
</dbReference>
<dbReference type="InterPro" id="IPR029068">
    <property type="entry name" value="Glyas_Bleomycin-R_OHBP_Dase"/>
</dbReference>
<dbReference type="InterPro" id="IPR037523">
    <property type="entry name" value="VOC_core"/>
</dbReference>
<dbReference type="EMBL" id="JACJIA010000010">
    <property type="protein sequence ID" value="MBA8954854.1"/>
    <property type="molecule type" value="Genomic_DNA"/>
</dbReference>
<dbReference type="AlphaFoldDB" id="A0A7W3QPP5"/>
<reference evidence="2 3" key="1">
    <citation type="submission" date="2020-08" db="EMBL/GenBank/DDBJ databases">
        <title>Genomic Encyclopedia of Type Strains, Phase IV (KMG-IV): sequencing the most valuable type-strain genomes for metagenomic binning, comparative biology and taxonomic classification.</title>
        <authorList>
            <person name="Goeker M."/>
        </authorList>
    </citation>
    <scope>NUCLEOTIDE SEQUENCE [LARGE SCALE GENOMIC DNA]</scope>
    <source>
        <strain evidence="2 3">DSM 44197</strain>
    </source>
</reference>
<evidence type="ECO:0000313" key="2">
    <source>
        <dbReference type="EMBL" id="MBA8954854.1"/>
    </source>
</evidence>
<dbReference type="InterPro" id="IPR052164">
    <property type="entry name" value="Anthracycline_SecMetBiosynth"/>
</dbReference>
<organism evidence="2 3">
    <name type="scientific">Actinomadura namibiensis</name>
    <dbReference type="NCBI Taxonomy" id="182080"/>
    <lineage>
        <taxon>Bacteria</taxon>
        <taxon>Bacillati</taxon>
        <taxon>Actinomycetota</taxon>
        <taxon>Actinomycetes</taxon>
        <taxon>Streptosporangiales</taxon>
        <taxon>Thermomonosporaceae</taxon>
        <taxon>Actinomadura</taxon>
    </lineage>
</organism>
<name>A0A7W3QPP5_ACTNM</name>
<comment type="caution">
    <text evidence="2">The sequence shown here is derived from an EMBL/GenBank/DDBJ whole genome shotgun (WGS) entry which is preliminary data.</text>
</comment>